<organism evidence="3 5">
    <name type="scientific">Pyrobaculum aerophilum</name>
    <dbReference type="NCBI Taxonomy" id="13773"/>
    <lineage>
        <taxon>Archaea</taxon>
        <taxon>Thermoproteota</taxon>
        <taxon>Thermoprotei</taxon>
        <taxon>Thermoproteales</taxon>
        <taxon>Thermoproteaceae</taxon>
        <taxon>Pyrobaculum</taxon>
    </lineage>
</organism>
<dbReference type="RefSeq" id="WP_116420915.1">
    <property type="nucleotide sequence ID" value="NZ_NMUE01000012.1"/>
</dbReference>
<evidence type="ECO:0000313" key="5">
    <source>
        <dbReference type="Proteomes" id="UP000257123"/>
    </source>
</evidence>
<gene>
    <name evidence="3" type="ORF">CGL51_05060</name>
    <name evidence="2" type="ORF">CGL52_12645</name>
</gene>
<accession>A0A371QZY3</accession>
<dbReference type="Gene3D" id="3.30.460.10">
    <property type="entry name" value="Beta Polymerase, domain 2"/>
    <property type="match status" value="1"/>
</dbReference>
<dbReference type="EMBL" id="NMUE01000012">
    <property type="protein sequence ID" value="RFA96329.1"/>
    <property type="molecule type" value="Genomic_DNA"/>
</dbReference>
<evidence type="ECO:0000259" key="1">
    <source>
        <dbReference type="Pfam" id="PF01909"/>
    </source>
</evidence>
<dbReference type="Proteomes" id="UP000257123">
    <property type="component" value="Unassembled WGS sequence"/>
</dbReference>
<dbReference type="PANTHER" id="PTHR43449:SF3">
    <property type="entry name" value="POLYMERASE NUCLEOTIDYL TRANSFERASE DOMAIN-CONTAINING PROTEIN"/>
    <property type="match status" value="1"/>
</dbReference>
<dbReference type="EMBL" id="NMUF01000054">
    <property type="protein sequence ID" value="RFA95640.1"/>
    <property type="molecule type" value="Genomic_DNA"/>
</dbReference>
<dbReference type="SUPFAM" id="SSF81301">
    <property type="entry name" value="Nucleotidyltransferase"/>
    <property type="match status" value="1"/>
</dbReference>
<dbReference type="InterPro" id="IPR043519">
    <property type="entry name" value="NT_sf"/>
</dbReference>
<dbReference type="GO" id="GO:0016779">
    <property type="term" value="F:nucleotidyltransferase activity"/>
    <property type="evidence" value="ECO:0007669"/>
    <property type="project" value="InterPro"/>
</dbReference>
<dbReference type="OrthoDB" id="9287at2157"/>
<name>A0A371QZY3_9CREN</name>
<evidence type="ECO:0000313" key="4">
    <source>
        <dbReference type="Proteomes" id="UP000256877"/>
    </source>
</evidence>
<comment type="caution">
    <text evidence="3">The sequence shown here is derived from an EMBL/GenBank/DDBJ whole genome shotgun (WGS) entry which is preliminary data.</text>
</comment>
<dbReference type="Proteomes" id="UP000256877">
    <property type="component" value="Unassembled WGS sequence"/>
</dbReference>
<dbReference type="CDD" id="cd05403">
    <property type="entry name" value="NT_KNTase_like"/>
    <property type="match status" value="1"/>
</dbReference>
<protein>
    <submittedName>
        <fullName evidence="3">DNA polymerase subunit beta</fullName>
    </submittedName>
</protein>
<dbReference type="AlphaFoldDB" id="A0A371QZY3"/>
<proteinExistence type="predicted"/>
<dbReference type="PANTHER" id="PTHR43449">
    <property type="entry name" value="NUCLEOTIDYLTRANSFERASE"/>
    <property type="match status" value="1"/>
</dbReference>
<evidence type="ECO:0000313" key="3">
    <source>
        <dbReference type="EMBL" id="RFA96329.1"/>
    </source>
</evidence>
<feature type="domain" description="Polymerase nucleotidyl transferase" evidence="1">
    <location>
        <begin position="18"/>
        <end position="56"/>
    </location>
</feature>
<dbReference type="Pfam" id="PF01909">
    <property type="entry name" value="NTP_transf_2"/>
    <property type="match status" value="1"/>
</dbReference>
<evidence type="ECO:0000313" key="2">
    <source>
        <dbReference type="EMBL" id="RFA95640.1"/>
    </source>
</evidence>
<dbReference type="InterPro" id="IPR002934">
    <property type="entry name" value="Polymerase_NTP_transf_dom"/>
</dbReference>
<sequence>MYFRKTLLKMHSEIETWIKRLCEQGYTVVLFGSRARGEARIDSDWDVVVIGEEAPEPPPNDLAQVHYATPNEAEALVRDFNTIFIDAFYEGKLLCGDADLYSRLKKLTEATTRGLVKTKDGWMPASLPGK</sequence>
<reference evidence="4 5" key="1">
    <citation type="submission" date="2017-07" db="EMBL/GenBank/DDBJ databases">
        <title>Draft genome sequence of aerobic hyperthermophilic archaea, Pyrobaculum aerophilum YKB31 and YKB32.</title>
        <authorList>
            <person name="Mochizuki T."/>
            <person name="Berliner A.J."/>
            <person name="Yoshida-Takashima Y."/>
            <person name="Takaki Y."/>
            <person name="Nunoura T."/>
            <person name="Takai K."/>
        </authorList>
    </citation>
    <scope>NUCLEOTIDE SEQUENCE [LARGE SCALE GENOMIC DNA]</scope>
    <source>
        <strain evidence="3 5">YKB31</strain>
        <strain evidence="2 4">YKB32</strain>
    </source>
</reference>